<reference evidence="3" key="1">
    <citation type="submission" date="2025-08" db="UniProtKB">
        <authorList>
            <consortium name="RefSeq"/>
        </authorList>
    </citation>
    <scope>IDENTIFICATION</scope>
    <source>
        <tissue evidence="3">Whole organism</tissue>
    </source>
</reference>
<feature type="region of interest" description="Disordered" evidence="1">
    <location>
        <begin position="35"/>
        <end position="63"/>
    </location>
</feature>
<proteinExistence type="predicted"/>
<evidence type="ECO:0000256" key="1">
    <source>
        <dbReference type="SAM" id="MobiDB-lite"/>
    </source>
</evidence>
<organism evidence="2 3">
    <name type="scientific">Frankliniella occidentalis</name>
    <name type="common">Western flower thrips</name>
    <name type="synonym">Euthrips occidentalis</name>
    <dbReference type="NCBI Taxonomy" id="133901"/>
    <lineage>
        <taxon>Eukaryota</taxon>
        <taxon>Metazoa</taxon>
        <taxon>Ecdysozoa</taxon>
        <taxon>Arthropoda</taxon>
        <taxon>Hexapoda</taxon>
        <taxon>Insecta</taxon>
        <taxon>Pterygota</taxon>
        <taxon>Neoptera</taxon>
        <taxon>Paraneoptera</taxon>
        <taxon>Thysanoptera</taxon>
        <taxon>Terebrantia</taxon>
        <taxon>Thripoidea</taxon>
        <taxon>Thripidae</taxon>
        <taxon>Frankliniella</taxon>
    </lineage>
</organism>
<evidence type="ECO:0000313" key="3">
    <source>
        <dbReference type="RefSeq" id="XP_052130525.1"/>
    </source>
</evidence>
<feature type="region of interest" description="Disordered" evidence="1">
    <location>
        <begin position="77"/>
        <end position="133"/>
    </location>
</feature>
<evidence type="ECO:0000313" key="2">
    <source>
        <dbReference type="Proteomes" id="UP000504606"/>
    </source>
</evidence>
<dbReference type="OrthoDB" id="8186801at2759"/>
<dbReference type="PANTHER" id="PTHR33053">
    <property type="entry name" value="PROTEIN, PUTATIVE-RELATED"/>
    <property type="match status" value="1"/>
</dbReference>
<sequence>MSAALRRTLHRQAVRTVAKRQRLDELVQHIYGPRLADQSGSDSSDSDSIPLLDCHGDVIADDEGSDGVVIADDEVQHDEVSDGGVDDHEDSGRSDSDGVESGSSRESNVDHESNSGDDVESNMSDGNPQFQNNEEREEYVIDALREWAQEPGVLSMSKLDALLHKLKVVFPNMPLSYTTLFHSNYEFDISELPSGGKLWYKGFRANLDQLDLKDYLVKHKKIVFDIGMDGLPLVNVKLWPILAYLIDKDNDPFIIGVYLGSEDPKDVNEFLEKYCGELKHLLENGYRIGDDIYEVEVRNYILDALARSFVKCCVRHNGHAGCEKCCVWGEYINNRMIFEDLDAPLRTDESFKKREQPRHHRGDSPLEDLNTPMISAFRLDPMHLLWAGVVKRLLDFWLNQIGPWKLHFEIAGHISSVFDFLRKYCPVDFNRKPRSLHYFKSFKCTELRRIALYDGILAFKDLIDTNIYKHFLLLHCAVYILSSKSLFAEFRDLAIELLRTFVSHSPAIYGHSFVVYNVHSLIHLVQECDRGLTLDEISAFKFENQLKTIKQTLRSGLHHLQQLARRDAEKKSPVVKLSSSKAANVVLSFKRPGFNNRVPGQHYRRVKSGRLLLKLGKSDSCVSSVHGDIIVLKDIVLRQRKLYLIGRKFLNVEDFYDYPIPSSQLGILKVSEPGHELVTLRLRHIKSKCYLMPDGDNFLCAPILHTRK</sequence>
<gene>
    <name evidence="3" type="primary">LOC127751286</name>
</gene>
<feature type="compositionally biased region" description="Polar residues" evidence="1">
    <location>
        <begin position="121"/>
        <end position="132"/>
    </location>
</feature>
<feature type="compositionally biased region" description="Low complexity" evidence="1">
    <location>
        <begin position="37"/>
        <end position="48"/>
    </location>
</feature>
<dbReference type="RefSeq" id="XP_052130525.1">
    <property type="nucleotide sequence ID" value="XM_052274565.1"/>
</dbReference>
<dbReference type="GeneID" id="127751286"/>
<name>A0A9C6X7K7_FRAOC</name>
<keyword evidence="2" id="KW-1185">Reference proteome</keyword>
<dbReference type="AlphaFoldDB" id="A0A9C6X7K7"/>
<accession>A0A9C6X7K7</accession>
<dbReference type="KEGG" id="foc:127751286"/>
<dbReference type="Proteomes" id="UP000504606">
    <property type="component" value="Unplaced"/>
</dbReference>
<protein>
    <submittedName>
        <fullName evidence="3">Uncharacterized protein LOC127751286</fullName>
    </submittedName>
</protein>